<dbReference type="EMBL" id="CP030759">
    <property type="protein sequence ID" value="AXA35049.1"/>
    <property type="molecule type" value="Genomic_DNA"/>
</dbReference>
<evidence type="ECO:0000256" key="3">
    <source>
        <dbReference type="SAM" id="Phobius"/>
    </source>
</evidence>
<evidence type="ECO:0000256" key="1">
    <source>
        <dbReference type="ARBA" id="ARBA00009820"/>
    </source>
</evidence>
<evidence type="ECO:0000313" key="4">
    <source>
        <dbReference type="EMBL" id="AXA35049.1"/>
    </source>
</evidence>
<evidence type="ECO:0000313" key="5">
    <source>
        <dbReference type="Proteomes" id="UP000262583"/>
    </source>
</evidence>
<keyword evidence="3" id="KW-1133">Transmembrane helix</keyword>
<dbReference type="AlphaFoldDB" id="A0A2Z4Y248"/>
<dbReference type="GO" id="GO:0008233">
    <property type="term" value="F:peptidase activity"/>
    <property type="evidence" value="ECO:0007669"/>
    <property type="project" value="UniProtKB-KW"/>
</dbReference>
<sequence>MSDSANIRNTNSNARFIFVGVASLLLGGVLWWRFAEPKRVEEPSSGKSSSQALSKSANSTTASVARLENVFFLPEADQSYASQPRVSSRKQPVVNGTRRLGPPRAVTSKAEGEFIAPRWSPDGLELLFSRPGYAGLFVKGADGGKLIQVTDKEGVGFKTKWNPDGSITALSNTGEKQTFLPDGTPAEGPSPYDDDSYVGAFTKDDKVYYRAAPGEPARVVSEGDDRFYGGVVSPDGRYIVYNGLYSGLYIKPLDGSGPTVYLGEGYSPSWLPDSSGIVYNISVDDGHQILASDLYLATVDGTNISNLTQTPDTIELNPSVSPDGSAVAYESDGVIYVAPLY</sequence>
<dbReference type="KEGG" id="schv:BRCON_0272"/>
<keyword evidence="3" id="KW-0472">Membrane</keyword>
<reference evidence="4 5" key="1">
    <citation type="submission" date="2018-05" db="EMBL/GenBank/DDBJ databases">
        <title>A metagenomic window into the 2 km-deep terrestrial subsurface aquifer revealed taxonomically and functionally diverse microbial community comprising novel uncultured bacterial lineages.</title>
        <authorList>
            <person name="Kadnikov V.V."/>
            <person name="Mardanov A.V."/>
            <person name="Beletsky A.V."/>
            <person name="Banks D."/>
            <person name="Pimenov N.V."/>
            <person name="Frank Y.A."/>
            <person name="Karnachuk O.V."/>
            <person name="Ravin N.V."/>
        </authorList>
    </citation>
    <scope>NUCLEOTIDE SEQUENCE [LARGE SCALE GENOMIC DNA]</scope>
    <source>
        <strain evidence="4">BY</strain>
    </source>
</reference>
<dbReference type="InterPro" id="IPR011659">
    <property type="entry name" value="WD40"/>
</dbReference>
<dbReference type="Gene3D" id="2.120.10.30">
    <property type="entry name" value="TolB, C-terminal domain"/>
    <property type="match status" value="2"/>
</dbReference>
<feature type="transmembrane region" description="Helical" evidence="3">
    <location>
        <begin position="12"/>
        <end position="34"/>
    </location>
</feature>
<keyword evidence="3" id="KW-0812">Transmembrane</keyword>
<organism evidence="4 5">
    <name type="scientific">Sumerlaea chitinivorans</name>
    <dbReference type="NCBI Taxonomy" id="2250252"/>
    <lineage>
        <taxon>Bacteria</taxon>
        <taxon>Candidatus Sumerlaeota</taxon>
        <taxon>Candidatus Sumerlaeia</taxon>
        <taxon>Candidatus Sumerlaeales</taxon>
        <taxon>Candidatus Sumerlaeaceae</taxon>
        <taxon>Candidatus Sumerlaea</taxon>
    </lineage>
</organism>
<accession>A0A2Z4Y248</accession>
<proteinExistence type="inferred from homology"/>
<protein>
    <submittedName>
        <fullName evidence="4">Protease-related protein</fullName>
    </submittedName>
</protein>
<gene>
    <name evidence="4" type="ORF">BRCON_0272</name>
</gene>
<dbReference type="Proteomes" id="UP000262583">
    <property type="component" value="Chromosome"/>
</dbReference>
<dbReference type="GO" id="GO:0006508">
    <property type="term" value="P:proteolysis"/>
    <property type="evidence" value="ECO:0007669"/>
    <property type="project" value="UniProtKB-KW"/>
</dbReference>
<name>A0A2Z4Y248_SUMC1</name>
<dbReference type="SUPFAM" id="SSF69304">
    <property type="entry name" value="Tricorn protease N-terminal domain"/>
    <property type="match status" value="1"/>
</dbReference>
<keyword evidence="4" id="KW-0645">Protease</keyword>
<feature type="region of interest" description="Disordered" evidence="2">
    <location>
        <begin position="82"/>
        <end position="106"/>
    </location>
</feature>
<evidence type="ECO:0000256" key="2">
    <source>
        <dbReference type="SAM" id="MobiDB-lite"/>
    </source>
</evidence>
<dbReference type="PANTHER" id="PTHR36842">
    <property type="entry name" value="PROTEIN TOLB HOMOLOG"/>
    <property type="match status" value="1"/>
</dbReference>
<dbReference type="Pfam" id="PF07676">
    <property type="entry name" value="PD40"/>
    <property type="match status" value="2"/>
</dbReference>
<dbReference type="InterPro" id="IPR011042">
    <property type="entry name" value="6-blade_b-propeller_TolB-like"/>
</dbReference>
<keyword evidence="4" id="KW-0378">Hydrolase</keyword>
<comment type="similarity">
    <text evidence="1">Belongs to the TolB family.</text>
</comment>
<dbReference type="PANTHER" id="PTHR36842:SF1">
    <property type="entry name" value="PROTEIN TOLB"/>
    <property type="match status" value="1"/>
</dbReference>